<evidence type="ECO:0000256" key="1">
    <source>
        <dbReference type="PROSITE-ProRule" id="PRU00076"/>
    </source>
</evidence>
<dbReference type="WBParaSite" id="PEQ_0000698401-mRNA-1">
    <property type="protein sequence ID" value="PEQ_0000698401-mRNA-1"/>
    <property type="gene ID" value="PEQ_0000698401"/>
</dbReference>
<dbReference type="PROSITE" id="PS50026">
    <property type="entry name" value="EGF_3"/>
    <property type="match status" value="1"/>
</dbReference>
<evidence type="ECO:0000313" key="3">
    <source>
        <dbReference type="Proteomes" id="UP000887564"/>
    </source>
</evidence>
<dbReference type="Pfam" id="PF23106">
    <property type="entry name" value="EGF_Teneurin"/>
    <property type="match status" value="1"/>
</dbReference>
<keyword evidence="1" id="KW-0245">EGF-like domain</keyword>
<dbReference type="SUPFAM" id="SSF57196">
    <property type="entry name" value="EGF/Laminin"/>
    <property type="match status" value="1"/>
</dbReference>
<name>A0A914RKE8_PAREQ</name>
<dbReference type="PROSITE" id="PS00022">
    <property type="entry name" value="EGF_1"/>
    <property type="match status" value="1"/>
</dbReference>
<dbReference type="AlphaFoldDB" id="A0A914RKE8"/>
<evidence type="ECO:0000313" key="4">
    <source>
        <dbReference type="WBParaSite" id="PEQ_0000698401-mRNA-1"/>
    </source>
</evidence>
<dbReference type="Gene3D" id="2.10.25.10">
    <property type="entry name" value="Laminin"/>
    <property type="match status" value="1"/>
</dbReference>
<keyword evidence="1" id="KW-1015">Disulfide bond</keyword>
<sequence length="87" mass="9171">MPIGVAECIDKAVGYECRCPEGYIDGNPEEPGRVCGALLCDLCNQHGDCVHNALTNNITCVCSDGWSGEFCNVAPSNASLIILIILA</sequence>
<feature type="domain" description="EGF-like" evidence="2">
    <location>
        <begin position="36"/>
        <end position="72"/>
    </location>
</feature>
<protein>
    <submittedName>
        <fullName evidence="4">EGF-like domain-containing protein</fullName>
    </submittedName>
</protein>
<evidence type="ECO:0000259" key="2">
    <source>
        <dbReference type="PROSITE" id="PS50026"/>
    </source>
</evidence>
<accession>A0A914RKE8</accession>
<dbReference type="InterPro" id="IPR000742">
    <property type="entry name" value="EGF"/>
</dbReference>
<reference evidence="4" key="1">
    <citation type="submission" date="2022-11" db="UniProtKB">
        <authorList>
            <consortium name="WormBaseParasite"/>
        </authorList>
    </citation>
    <scope>IDENTIFICATION</scope>
</reference>
<dbReference type="Pfam" id="PF00008">
    <property type="entry name" value="EGF"/>
    <property type="match status" value="1"/>
</dbReference>
<comment type="caution">
    <text evidence="1">Lacks conserved residue(s) required for the propagation of feature annotation.</text>
</comment>
<dbReference type="Proteomes" id="UP000887564">
    <property type="component" value="Unplaced"/>
</dbReference>
<organism evidence="3 4">
    <name type="scientific">Parascaris equorum</name>
    <name type="common">Equine roundworm</name>
    <dbReference type="NCBI Taxonomy" id="6256"/>
    <lineage>
        <taxon>Eukaryota</taxon>
        <taxon>Metazoa</taxon>
        <taxon>Ecdysozoa</taxon>
        <taxon>Nematoda</taxon>
        <taxon>Chromadorea</taxon>
        <taxon>Rhabditida</taxon>
        <taxon>Spirurina</taxon>
        <taxon>Ascaridomorpha</taxon>
        <taxon>Ascaridoidea</taxon>
        <taxon>Ascarididae</taxon>
        <taxon>Parascaris</taxon>
    </lineage>
</organism>
<feature type="disulfide bond" evidence="1">
    <location>
        <begin position="43"/>
        <end position="60"/>
    </location>
</feature>
<feature type="disulfide bond" evidence="1">
    <location>
        <begin position="62"/>
        <end position="71"/>
    </location>
</feature>
<proteinExistence type="predicted"/>
<dbReference type="PROSITE" id="PS01186">
    <property type="entry name" value="EGF_2"/>
    <property type="match status" value="1"/>
</dbReference>
<keyword evidence="3" id="KW-1185">Reference proteome</keyword>